<keyword evidence="5 12" id="KW-0812">Transmembrane</keyword>
<dbReference type="InterPro" id="IPR012910">
    <property type="entry name" value="Plug_dom"/>
</dbReference>
<keyword evidence="11 12" id="KW-0998">Cell outer membrane</keyword>
<feature type="domain" description="Secretin/TonB short N-terminal" evidence="16">
    <location>
        <begin position="67"/>
        <end position="114"/>
    </location>
</feature>
<keyword evidence="2 12" id="KW-0813">Transport</keyword>
<dbReference type="GO" id="GO:0044718">
    <property type="term" value="P:siderophore transmembrane transport"/>
    <property type="evidence" value="ECO:0007669"/>
    <property type="project" value="TreeGrafter"/>
</dbReference>
<dbReference type="Gene3D" id="2.60.40.1120">
    <property type="entry name" value="Carboxypeptidase-like, regulatory domain"/>
    <property type="match status" value="1"/>
</dbReference>
<keyword evidence="4" id="KW-0410">Iron transport</keyword>
<dbReference type="Proteomes" id="UP000181790">
    <property type="component" value="Unassembled WGS sequence"/>
</dbReference>
<evidence type="ECO:0000256" key="8">
    <source>
        <dbReference type="ARBA" id="ARBA00023077"/>
    </source>
</evidence>
<dbReference type="PANTHER" id="PTHR30069">
    <property type="entry name" value="TONB-DEPENDENT OUTER MEMBRANE RECEPTOR"/>
    <property type="match status" value="1"/>
</dbReference>
<evidence type="ECO:0000256" key="6">
    <source>
        <dbReference type="ARBA" id="ARBA00022729"/>
    </source>
</evidence>
<dbReference type="AlphaFoldDB" id="A0A1S2VK99"/>
<dbReference type="OrthoDB" id="9768177at2"/>
<dbReference type="EMBL" id="MORL01000006">
    <property type="protein sequence ID" value="OIN58616.1"/>
    <property type="molecule type" value="Genomic_DNA"/>
</dbReference>
<dbReference type="NCBIfam" id="TIGR04057">
    <property type="entry name" value="SusC_RagA_signa"/>
    <property type="match status" value="1"/>
</dbReference>
<evidence type="ECO:0000256" key="1">
    <source>
        <dbReference type="ARBA" id="ARBA00004571"/>
    </source>
</evidence>
<reference evidence="18 19" key="1">
    <citation type="submission" date="2016-10" db="EMBL/GenBank/DDBJ databases">
        <title>Arsenicibacter rosenii gen. nov., sp. nov., an efficient arsenic-methylating bacterium isolated from an arsenic-contaminated paddy soil.</title>
        <authorList>
            <person name="Huang K."/>
        </authorList>
    </citation>
    <scope>NUCLEOTIDE SEQUENCE [LARGE SCALE GENOMIC DNA]</scope>
    <source>
        <strain evidence="18 19">SM-1</strain>
    </source>
</reference>
<dbReference type="InterPro" id="IPR008969">
    <property type="entry name" value="CarboxyPept-like_regulatory"/>
</dbReference>
<dbReference type="InterPro" id="IPR023997">
    <property type="entry name" value="TonB-dep_OMP_SusC/RagA_CS"/>
</dbReference>
<evidence type="ECO:0000313" key="19">
    <source>
        <dbReference type="Proteomes" id="UP000181790"/>
    </source>
</evidence>
<evidence type="ECO:0000256" key="10">
    <source>
        <dbReference type="ARBA" id="ARBA00023170"/>
    </source>
</evidence>
<dbReference type="InterPro" id="IPR023996">
    <property type="entry name" value="TonB-dep_OMP_SusC/RagA"/>
</dbReference>
<dbReference type="GO" id="GO:0015344">
    <property type="term" value="F:siderophore uptake transmembrane transporter activity"/>
    <property type="evidence" value="ECO:0007669"/>
    <property type="project" value="TreeGrafter"/>
</dbReference>
<evidence type="ECO:0000313" key="18">
    <source>
        <dbReference type="EMBL" id="OIN58616.1"/>
    </source>
</evidence>
<accession>A0A1S2VK99</accession>
<gene>
    <name evidence="18" type="ORF">BLX24_13680</name>
</gene>
<proteinExistence type="inferred from homology"/>
<evidence type="ECO:0000256" key="11">
    <source>
        <dbReference type="ARBA" id="ARBA00023237"/>
    </source>
</evidence>
<feature type="domain" description="TonB-dependent receptor plug" evidence="17">
    <location>
        <begin position="231"/>
        <end position="337"/>
    </location>
</feature>
<keyword evidence="4" id="KW-0406">Ion transport</keyword>
<evidence type="ECO:0000256" key="2">
    <source>
        <dbReference type="ARBA" id="ARBA00022448"/>
    </source>
</evidence>
<dbReference type="InterPro" id="IPR011662">
    <property type="entry name" value="Secretin/TonB_short_N"/>
</dbReference>
<keyword evidence="19" id="KW-1185">Reference proteome</keyword>
<dbReference type="Gene3D" id="2.40.170.20">
    <property type="entry name" value="TonB-dependent receptor, beta-barrel domain"/>
    <property type="match status" value="1"/>
</dbReference>
<dbReference type="InterPro" id="IPR039426">
    <property type="entry name" value="TonB-dep_rcpt-like"/>
</dbReference>
<keyword evidence="8 13" id="KW-0798">TonB box</keyword>
<keyword evidence="7" id="KW-0408">Iron</keyword>
<name>A0A1S2VK99_9BACT</name>
<comment type="similarity">
    <text evidence="12 13">Belongs to the TonB-dependent receptor family.</text>
</comment>
<dbReference type="InterPro" id="IPR036942">
    <property type="entry name" value="Beta-barrel_TonB_sf"/>
</dbReference>
<evidence type="ECO:0000256" key="12">
    <source>
        <dbReference type="PROSITE-ProRule" id="PRU01360"/>
    </source>
</evidence>
<keyword evidence="10" id="KW-0675">Receptor</keyword>
<comment type="subcellular location">
    <subcellularLocation>
        <location evidence="1 12">Cell outer membrane</location>
        <topology evidence="1 12">Multi-pass membrane protein</topology>
    </subcellularLocation>
</comment>
<dbReference type="PANTHER" id="PTHR30069:SF29">
    <property type="entry name" value="HEMOGLOBIN AND HEMOGLOBIN-HAPTOGLOBIN-BINDING PROTEIN 1-RELATED"/>
    <property type="match status" value="1"/>
</dbReference>
<dbReference type="Gene3D" id="2.170.130.10">
    <property type="entry name" value="TonB-dependent receptor, plug domain"/>
    <property type="match status" value="1"/>
</dbReference>
<evidence type="ECO:0000259" key="15">
    <source>
        <dbReference type="Pfam" id="PF00593"/>
    </source>
</evidence>
<dbReference type="SUPFAM" id="SSF56935">
    <property type="entry name" value="Porins"/>
    <property type="match status" value="1"/>
</dbReference>
<feature type="signal peptide" evidence="14">
    <location>
        <begin position="1"/>
        <end position="31"/>
    </location>
</feature>
<evidence type="ECO:0000259" key="16">
    <source>
        <dbReference type="Pfam" id="PF07660"/>
    </source>
</evidence>
<evidence type="ECO:0000256" key="3">
    <source>
        <dbReference type="ARBA" id="ARBA00022452"/>
    </source>
</evidence>
<dbReference type="Pfam" id="PF07715">
    <property type="entry name" value="Plug"/>
    <property type="match status" value="1"/>
</dbReference>
<evidence type="ECO:0000256" key="7">
    <source>
        <dbReference type="ARBA" id="ARBA00023004"/>
    </source>
</evidence>
<evidence type="ECO:0000256" key="4">
    <source>
        <dbReference type="ARBA" id="ARBA00022496"/>
    </source>
</evidence>
<comment type="caution">
    <text evidence="18">The sequence shown here is derived from an EMBL/GenBank/DDBJ whole genome shotgun (WGS) entry which is preliminary data.</text>
</comment>
<evidence type="ECO:0000256" key="13">
    <source>
        <dbReference type="RuleBase" id="RU003357"/>
    </source>
</evidence>
<dbReference type="InterPro" id="IPR037066">
    <property type="entry name" value="Plug_dom_sf"/>
</dbReference>
<protein>
    <submittedName>
        <fullName evidence="18">SusC/RagA family TonB-linked outer membrane protein</fullName>
    </submittedName>
</protein>
<dbReference type="PROSITE" id="PS52016">
    <property type="entry name" value="TONB_DEPENDENT_REC_3"/>
    <property type="match status" value="1"/>
</dbReference>
<feature type="domain" description="TonB-dependent receptor-like beta-barrel" evidence="15">
    <location>
        <begin position="464"/>
        <end position="1028"/>
    </location>
</feature>
<dbReference type="NCBIfam" id="TIGR04056">
    <property type="entry name" value="OMP_RagA_SusC"/>
    <property type="match status" value="1"/>
</dbReference>
<dbReference type="GO" id="GO:0009279">
    <property type="term" value="C:cell outer membrane"/>
    <property type="evidence" value="ECO:0007669"/>
    <property type="project" value="UniProtKB-SubCell"/>
</dbReference>
<evidence type="ECO:0000256" key="5">
    <source>
        <dbReference type="ARBA" id="ARBA00022692"/>
    </source>
</evidence>
<evidence type="ECO:0000256" key="14">
    <source>
        <dbReference type="SAM" id="SignalP"/>
    </source>
</evidence>
<organism evidence="18 19">
    <name type="scientific">Arsenicibacter rosenii</name>
    <dbReference type="NCBI Taxonomy" id="1750698"/>
    <lineage>
        <taxon>Bacteria</taxon>
        <taxon>Pseudomonadati</taxon>
        <taxon>Bacteroidota</taxon>
        <taxon>Cytophagia</taxon>
        <taxon>Cytophagales</taxon>
        <taxon>Spirosomataceae</taxon>
        <taxon>Arsenicibacter</taxon>
    </lineage>
</organism>
<keyword evidence="6 14" id="KW-0732">Signal</keyword>
<dbReference type="Pfam" id="PF00593">
    <property type="entry name" value="TonB_dep_Rec_b-barrel"/>
    <property type="match status" value="1"/>
</dbReference>
<dbReference type="Pfam" id="PF07660">
    <property type="entry name" value="STN"/>
    <property type="match status" value="1"/>
</dbReference>
<dbReference type="Gene3D" id="3.55.50.30">
    <property type="match status" value="1"/>
</dbReference>
<dbReference type="RefSeq" id="WP_071503723.1">
    <property type="nucleotide sequence ID" value="NZ_MORL01000006.1"/>
</dbReference>
<keyword evidence="3 12" id="KW-1134">Transmembrane beta strand</keyword>
<dbReference type="SUPFAM" id="SSF49464">
    <property type="entry name" value="Carboxypeptidase regulatory domain-like"/>
    <property type="match status" value="1"/>
</dbReference>
<dbReference type="Pfam" id="PF13715">
    <property type="entry name" value="CarbopepD_reg_2"/>
    <property type="match status" value="1"/>
</dbReference>
<evidence type="ECO:0000256" key="9">
    <source>
        <dbReference type="ARBA" id="ARBA00023136"/>
    </source>
</evidence>
<feature type="chain" id="PRO_5010200591" evidence="14">
    <location>
        <begin position="32"/>
        <end position="1093"/>
    </location>
</feature>
<sequence length="1093" mass="119323">MKKVNARVVRCVQLTVLQCLIVLLSVGVSQAGDASAQEVLNRRLSLTIQNENVKNVLRAIEKAANVKFSYSPQVVPARMLVSMRVQNSTLKQVLEKLLSPSKVSYSVAGEQIILARTAEEPINIQLGEVEEPVDVPLDRTVTGVVTDEKGEKLPGVSVVLKGLSRGAVTDETGTYRLTIPDGPQTLVFSFVGFVTKEVAVANQGTVSVQLVPDVKSINEVVVVGYGSLNRKEVTSAVTHLSSADLLRVGSNSPLMAIQGKVAGLSVTNTAAGDPNSTPSIQLRGVSSRSAGLGPLFVINGVPGGNLDNINQNEIESIDVLKGGAASAIYGTRGSNGVIVITTKKGSSDSRIFYDGYGAFDYIANKLSVLSKDEFLANKRGVDLGGNTDWMKAVSRNPTFSQKHTLQFSGGSGKTNYFSSVDYRNANGVDLRSAKEEYGGRVNINHTSANNLYNITFSAAPRYARTSQADYSGFNYALTLNPTQSIYDQAGKYNYITSGFFANNPVERAKLVKAGQEIKYLDINGSFKLNLLENLSTMITIGEVSSSFRNQNFTPSTLTTVVNGSKRNTASQSLDENDQKSFEWTGNYFLDVQKHSVKLLGGYSYQYFKSSGFNAANENFPSDVLTYNNLGTGLWNLQQGVNNVGSYRNNSKLAAFFGRVNYDFDQKYFFSASLRREGSSKFGYDNKWGNFPAASVGWRVTQEKFASGLPWLNELKLRADYGVTGNQDFGNYLSLDTYSGYGYYLYNGSSYQVWGPSQNTNYNLRWEKAINFNIGVDFDLLKNSRLSGSLNYYIRTNKDLLGSYAVPNPPNIQGSTFANVGTMKNAGLEIQLNAAVVANKEFAYNITFAGATNDNKFVSFSNEAFKGQKFVDVVGMPAPGSPGNAQRLQEGTRIGSFYMLRSAGVDESGNLLVYNKAGNVIVANKASNDDKQFVGNGLPKFTAGLTNSLHYRKWDLTVFLRGTFGYKIFNTYAFYLGTPATQQNANTLSSAYDGGKYAQLKSPATYSSLSDYFLEPGSFVKIDNINLSYTQPVTSKFMRSVRIYATTRNLKTFTKYTGGDPDLVQVNGLYPGINSSLSYFPSTTQYLLGLQVTF</sequence>
<dbReference type="InterPro" id="IPR000531">
    <property type="entry name" value="Beta-barrel_TonB"/>
</dbReference>
<evidence type="ECO:0000259" key="17">
    <source>
        <dbReference type="Pfam" id="PF07715"/>
    </source>
</evidence>
<keyword evidence="9 12" id="KW-0472">Membrane</keyword>